<proteinExistence type="predicted"/>
<accession>A0ABW9RMC3</accession>
<organism evidence="1 2">
    <name type="scientific">Fulvivirga kasyanovii</name>
    <dbReference type="NCBI Taxonomy" id="396812"/>
    <lineage>
        <taxon>Bacteria</taxon>
        <taxon>Pseudomonadati</taxon>
        <taxon>Bacteroidota</taxon>
        <taxon>Cytophagia</taxon>
        <taxon>Cytophagales</taxon>
        <taxon>Fulvivirgaceae</taxon>
        <taxon>Fulvivirga</taxon>
    </lineage>
</organism>
<comment type="caution">
    <text evidence="1">The sequence shown here is derived from an EMBL/GenBank/DDBJ whole genome shotgun (WGS) entry which is preliminary data.</text>
</comment>
<evidence type="ECO:0008006" key="3">
    <source>
        <dbReference type="Google" id="ProtNLM"/>
    </source>
</evidence>
<name>A0ABW9RMC3_9BACT</name>
<dbReference type="PROSITE" id="PS51257">
    <property type="entry name" value="PROKAR_LIPOPROTEIN"/>
    <property type="match status" value="1"/>
</dbReference>
<keyword evidence="2" id="KW-1185">Reference proteome</keyword>
<sequence>MKTIVLTVVAGAMMVVVMSCENKEKKAYQASVDSLQVAYDSVGKIATDWHQQFNALFEACKADTTVSDSAKAVVFEKISTDWTAFETEWTGKTSQLDSLQLKASEAVQTEEVAELKSYLLSADEKLAYFQSQLENAKTVCTSTEVAAVETTEE</sequence>
<dbReference type="RefSeq" id="WP_155171307.1">
    <property type="nucleotide sequence ID" value="NZ_BAAAFL010000012.1"/>
</dbReference>
<dbReference type="EMBL" id="SMLW01000500">
    <property type="protein sequence ID" value="MTI25274.1"/>
    <property type="molecule type" value="Genomic_DNA"/>
</dbReference>
<evidence type="ECO:0000313" key="1">
    <source>
        <dbReference type="EMBL" id="MTI25274.1"/>
    </source>
</evidence>
<reference evidence="1 2" key="1">
    <citation type="submission" date="2019-02" db="EMBL/GenBank/DDBJ databases">
        <authorList>
            <person name="Goldberg S.R."/>
            <person name="Haltli B.A."/>
            <person name="Correa H."/>
            <person name="Russell K.G."/>
        </authorList>
    </citation>
    <scope>NUCLEOTIDE SEQUENCE [LARGE SCALE GENOMIC DNA]</scope>
    <source>
        <strain evidence="1 2">JCM 16186</strain>
    </source>
</reference>
<evidence type="ECO:0000313" key="2">
    <source>
        <dbReference type="Proteomes" id="UP000798808"/>
    </source>
</evidence>
<gene>
    <name evidence="1" type="ORF">E1163_10005</name>
</gene>
<dbReference type="Proteomes" id="UP000798808">
    <property type="component" value="Unassembled WGS sequence"/>
</dbReference>
<protein>
    <recommendedName>
        <fullName evidence="3">DUF4363 family protein</fullName>
    </recommendedName>
</protein>